<name>A0A9P7DZU6_9AGAM</name>
<evidence type="ECO:0000313" key="3">
    <source>
        <dbReference type="Proteomes" id="UP000807769"/>
    </source>
</evidence>
<feature type="signal peptide" evidence="1">
    <location>
        <begin position="1"/>
        <end position="23"/>
    </location>
</feature>
<dbReference type="AlphaFoldDB" id="A0A9P7DZU6"/>
<dbReference type="GeneID" id="64630909"/>
<reference evidence="2" key="1">
    <citation type="journal article" date="2020" name="New Phytol.">
        <title>Comparative genomics reveals dynamic genome evolution in host specialist ectomycorrhizal fungi.</title>
        <authorList>
            <person name="Lofgren L.A."/>
            <person name="Nguyen N.H."/>
            <person name="Vilgalys R."/>
            <person name="Ruytinx J."/>
            <person name="Liao H.L."/>
            <person name="Branco S."/>
            <person name="Kuo A."/>
            <person name="LaButti K."/>
            <person name="Lipzen A."/>
            <person name="Andreopoulos W."/>
            <person name="Pangilinan J."/>
            <person name="Riley R."/>
            <person name="Hundley H."/>
            <person name="Na H."/>
            <person name="Barry K."/>
            <person name="Grigoriev I.V."/>
            <person name="Stajich J.E."/>
            <person name="Kennedy P.G."/>
        </authorList>
    </citation>
    <scope>NUCLEOTIDE SEQUENCE</scope>
    <source>
        <strain evidence="2">MN1</strain>
    </source>
</reference>
<accession>A0A9P7DZU6</accession>
<dbReference type="EMBL" id="JABBWG010000044">
    <property type="protein sequence ID" value="KAG1807333.1"/>
    <property type="molecule type" value="Genomic_DNA"/>
</dbReference>
<gene>
    <name evidence="2" type="ORF">BJ212DRAFT_1387782</name>
</gene>
<evidence type="ECO:0000256" key="1">
    <source>
        <dbReference type="SAM" id="SignalP"/>
    </source>
</evidence>
<protein>
    <recommendedName>
        <fullName evidence="4">Secreted protein</fullName>
    </recommendedName>
</protein>
<evidence type="ECO:0000313" key="2">
    <source>
        <dbReference type="EMBL" id="KAG1807333.1"/>
    </source>
</evidence>
<organism evidence="2 3">
    <name type="scientific">Suillus subaureus</name>
    <dbReference type="NCBI Taxonomy" id="48587"/>
    <lineage>
        <taxon>Eukaryota</taxon>
        <taxon>Fungi</taxon>
        <taxon>Dikarya</taxon>
        <taxon>Basidiomycota</taxon>
        <taxon>Agaricomycotina</taxon>
        <taxon>Agaricomycetes</taxon>
        <taxon>Agaricomycetidae</taxon>
        <taxon>Boletales</taxon>
        <taxon>Suillineae</taxon>
        <taxon>Suillaceae</taxon>
        <taxon>Suillus</taxon>
    </lineage>
</organism>
<dbReference type="Proteomes" id="UP000807769">
    <property type="component" value="Unassembled WGS sequence"/>
</dbReference>
<dbReference type="RefSeq" id="XP_041188002.1">
    <property type="nucleotide sequence ID" value="XM_041336893.1"/>
</dbReference>
<feature type="chain" id="PRO_5040261309" description="Secreted protein" evidence="1">
    <location>
        <begin position="24"/>
        <end position="91"/>
    </location>
</feature>
<keyword evidence="1" id="KW-0732">Signal</keyword>
<comment type="caution">
    <text evidence="2">The sequence shown here is derived from an EMBL/GenBank/DDBJ whole genome shotgun (WGS) entry which is preliminary data.</text>
</comment>
<keyword evidence="3" id="KW-1185">Reference proteome</keyword>
<evidence type="ECO:0008006" key="4">
    <source>
        <dbReference type="Google" id="ProtNLM"/>
    </source>
</evidence>
<sequence length="91" mass="10282">MSAPIILLTSFVLLLLRLSQVSTFKPVCAVCNRSRMIPQYPNTPPLSDDFIPYSMIVPCSQKPATQSPFTFLTRRSLESPQTRVQCYVCIQ</sequence>
<proteinExistence type="predicted"/>